<proteinExistence type="predicted"/>
<evidence type="ECO:0000313" key="2">
    <source>
        <dbReference type="Proteomes" id="UP000654573"/>
    </source>
</evidence>
<dbReference type="GO" id="GO:0032259">
    <property type="term" value="P:methylation"/>
    <property type="evidence" value="ECO:0007669"/>
    <property type="project" value="UniProtKB-KW"/>
</dbReference>
<organism evidence="1 2">
    <name type="scientific">Blautia celeris</name>
    <dbReference type="NCBI Taxonomy" id="2763026"/>
    <lineage>
        <taxon>Bacteria</taxon>
        <taxon>Bacillati</taxon>
        <taxon>Bacillota</taxon>
        <taxon>Clostridia</taxon>
        <taxon>Lachnospirales</taxon>
        <taxon>Lachnospiraceae</taxon>
        <taxon>Blautia</taxon>
    </lineage>
</organism>
<accession>A0ABR7FL87</accession>
<dbReference type="SUPFAM" id="SSF51726">
    <property type="entry name" value="UROD/MetE-like"/>
    <property type="match status" value="1"/>
</dbReference>
<reference evidence="1 2" key="1">
    <citation type="submission" date="2020-08" db="EMBL/GenBank/DDBJ databases">
        <title>Genome public.</title>
        <authorList>
            <person name="Liu C."/>
            <person name="Sun Q."/>
        </authorList>
    </citation>
    <scope>NUCLEOTIDE SEQUENCE [LARGE SCALE GENOMIC DNA]</scope>
    <source>
        <strain evidence="1 2">NSJ-34</strain>
    </source>
</reference>
<gene>
    <name evidence="1" type="ORF">H8S76_27560</name>
</gene>
<dbReference type="Gene3D" id="3.20.20.210">
    <property type="match status" value="1"/>
</dbReference>
<dbReference type="EMBL" id="JACOOU010000025">
    <property type="protein sequence ID" value="MBC5675967.1"/>
    <property type="molecule type" value="Genomic_DNA"/>
</dbReference>
<sequence length="364" mass="42245">MMAIPFHEDELTVVEISKAFRDASVPVFHYPITMREAWKRMALDKKPVWMCTGVETFSFYPDIIPDNRARGYVNDGGRRIKEEEKGGRDMFGIEWIYVPVAEGSMEKPGCPHLFEDANDWKAAVKWPDIDSWDWEASKKENAEFLKNDQFRYITFLNGFGFERLISFMGFEAAAMALVDEEQQDALKELFDRLSDLYCRIIDKCCEAYDIDGFIIHDDWGTQRAPFFSFDTGRELLVPYMKKVTDHIHAKGKVAELHSCGCNEMQIENYIAGGWDIWGPMSNINNTQRLFEDYGDKIILGVMPDLYDPKVDSEETIREKANAFVQKFCSDPDKICIINRYFGPYLQGVYAEELYKASRMKYENC</sequence>
<protein>
    <submittedName>
        <fullName evidence="1">Methyltransferase</fullName>
    </submittedName>
</protein>
<keyword evidence="1" id="KW-0808">Transferase</keyword>
<dbReference type="GO" id="GO:0008168">
    <property type="term" value="F:methyltransferase activity"/>
    <property type="evidence" value="ECO:0007669"/>
    <property type="project" value="UniProtKB-KW"/>
</dbReference>
<name>A0ABR7FL87_9FIRM</name>
<evidence type="ECO:0000313" key="1">
    <source>
        <dbReference type="EMBL" id="MBC5675967.1"/>
    </source>
</evidence>
<dbReference type="Proteomes" id="UP000654573">
    <property type="component" value="Unassembled WGS sequence"/>
</dbReference>
<keyword evidence="1" id="KW-0489">Methyltransferase</keyword>
<comment type="caution">
    <text evidence="1">The sequence shown here is derived from an EMBL/GenBank/DDBJ whole genome shotgun (WGS) entry which is preliminary data.</text>
</comment>
<dbReference type="InterPro" id="IPR038071">
    <property type="entry name" value="UROD/MetE-like_sf"/>
</dbReference>
<keyword evidence="2" id="KW-1185">Reference proteome</keyword>